<proteinExistence type="predicted"/>
<dbReference type="EMBL" id="BLAB01000001">
    <property type="protein sequence ID" value="GER92846.1"/>
    <property type="molecule type" value="Genomic_DNA"/>
</dbReference>
<sequence>MKVQLQITAHNVELSDFIKEDIREKAEKLNTYYDQIMRCRVVVDVPHRHKREGILYDVHIYMTVPGGEIAIKREQNEDLAVAIRDAFDAARRKLEDYARKQRKDVKYHEETPLAYVSALFHEKGYGFITTPDGREIELVKFLVEIF</sequence>
<dbReference type="InterPro" id="IPR036567">
    <property type="entry name" value="RHF-like"/>
</dbReference>
<gene>
    <name evidence="1" type="ORF">A45J_0575</name>
</gene>
<dbReference type="Gene3D" id="3.30.160.100">
    <property type="entry name" value="Ribosome hibernation promotion factor-like"/>
    <property type="match status" value="1"/>
</dbReference>
<dbReference type="GO" id="GO:0005840">
    <property type="term" value="C:ribosome"/>
    <property type="evidence" value="ECO:0007669"/>
    <property type="project" value="UniProtKB-KW"/>
</dbReference>
<accession>A0A5J4L5Q0</accession>
<dbReference type="AlphaFoldDB" id="A0A5J4L5Q0"/>
<keyword evidence="1" id="KW-0689">Ribosomal protein</keyword>
<organism evidence="1">
    <name type="scientific">hot springs metagenome</name>
    <dbReference type="NCBI Taxonomy" id="433727"/>
    <lineage>
        <taxon>unclassified sequences</taxon>
        <taxon>metagenomes</taxon>
        <taxon>ecological metagenomes</taxon>
    </lineage>
</organism>
<evidence type="ECO:0000313" key="1">
    <source>
        <dbReference type="EMBL" id="GER92846.1"/>
    </source>
</evidence>
<name>A0A5J4L5Q0_9ZZZZ</name>
<reference evidence="1" key="1">
    <citation type="submission" date="2019-10" db="EMBL/GenBank/DDBJ databases">
        <title>Metagenomic sequencing of thiosulfate-disproportionating enrichment culture.</title>
        <authorList>
            <person name="Umezawa K."/>
            <person name="Kojima H."/>
            <person name="Fukui M."/>
        </authorList>
    </citation>
    <scope>NUCLEOTIDE SEQUENCE</scope>
    <source>
        <strain evidence="1">45J</strain>
    </source>
</reference>
<keyword evidence="1" id="KW-0687">Ribonucleoprotein</keyword>
<comment type="caution">
    <text evidence="1">The sequence shown here is derived from an EMBL/GenBank/DDBJ whole genome shotgun (WGS) entry which is preliminary data.</text>
</comment>
<dbReference type="InterPro" id="IPR003489">
    <property type="entry name" value="RHF/RaiA"/>
</dbReference>
<dbReference type="Pfam" id="PF02482">
    <property type="entry name" value="Ribosomal_S30AE"/>
    <property type="match status" value="1"/>
</dbReference>
<protein>
    <submittedName>
        <fullName evidence="1">30S ribosomal protein S30</fullName>
    </submittedName>
</protein>
<dbReference type="SUPFAM" id="SSF69754">
    <property type="entry name" value="Ribosome binding protein Y (YfiA homologue)"/>
    <property type="match status" value="1"/>
</dbReference>